<reference evidence="2" key="1">
    <citation type="submission" date="2022-01" db="EMBL/GenBank/DDBJ databases">
        <title>Collection of gut derived symbiotic bacterial strains cultured from healthy donors.</title>
        <authorList>
            <person name="Lin H."/>
            <person name="Kohout C."/>
            <person name="Waligurski E."/>
            <person name="Pamer E.G."/>
        </authorList>
    </citation>
    <scope>NUCLEOTIDE SEQUENCE</scope>
    <source>
        <strain evidence="2">DFI.6.55</strain>
    </source>
</reference>
<name>A0AAX1SGT4_9FIRM</name>
<accession>A0AAX1SGT4</accession>
<dbReference type="EMBL" id="JAKNGE010000037">
    <property type="protein sequence ID" value="MCG4748444.1"/>
    <property type="molecule type" value="Genomic_DNA"/>
</dbReference>
<feature type="domain" description="Dipicolinate synthase subunit A N-terminal" evidence="1">
    <location>
        <begin position="3"/>
        <end position="109"/>
    </location>
</feature>
<organism evidence="2 3">
    <name type="scientific">Enterocloster aldenensis</name>
    <dbReference type="NCBI Taxonomy" id="358742"/>
    <lineage>
        <taxon>Bacteria</taxon>
        <taxon>Bacillati</taxon>
        <taxon>Bacillota</taxon>
        <taxon>Clostridia</taxon>
        <taxon>Lachnospirales</taxon>
        <taxon>Lachnospiraceae</taxon>
        <taxon>Enterocloster</taxon>
    </lineage>
</organism>
<gene>
    <name evidence="2" type="ORF">L0N08_23775</name>
</gene>
<evidence type="ECO:0000259" key="1">
    <source>
        <dbReference type="Pfam" id="PF16924"/>
    </source>
</evidence>
<sequence>MHHFLILGGDPRQLYLSGLLEQAGQEVSLYYENPSFSLKEAMEASDIILCPVPFSKDKQTIHAENQLKDLDIDLFLSRLTSAHTLFGGSIPLSVKEYCTAHGIPCFDFMEMEEVACKNAVATAEGAVAEAISLSPVNLRKSACLIAGCGRCAEALADTLTGMGAHVTLTGRDAQKLARAWCHGYGTVPLSQLDSYVHGYSFIFNTIPAMVFDAGLGARMARDAVVIDIASAPGGVDFEACALHGVRARLCPGLPGRYSPLSSARILYEALCSRI</sequence>
<comment type="caution">
    <text evidence="2">The sequence shown here is derived from an EMBL/GenBank/DDBJ whole genome shotgun (WGS) entry which is preliminary data.</text>
</comment>
<dbReference type="InterPro" id="IPR036291">
    <property type="entry name" value="NAD(P)-bd_dom_sf"/>
</dbReference>
<dbReference type="Gene3D" id="3.40.50.720">
    <property type="entry name" value="NAD(P)-binding Rossmann-like Domain"/>
    <property type="match status" value="1"/>
</dbReference>
<protein>
    <submittedName>
        <fullName evidence="2">Dipicolinate synthase</fullName>
    </submittedName>
</protein>
<evidence type="ECO:0000313" key="2">
    <source>
        <dbReference type="EMBL" id="MCG4748444.1"/>
    </source>
</evidence>
<dbReference type="Proteomes" id="UP001299608">
    <property type="component" value="Unassembled WGS sequence"/>
</dbReference>
<dbReference type="RefSeq" id="WP_117561132.1">
    <property type="nucleotide sequence ID" value="NZ_BAABZL010000001.1"/>
</dbReference>
<dbReference type="Pfam" id="PF16924">
    <property type="entry name" value="DpaA_N"/>
    <property type="match status" value="1"/>
</dbReference>
<evidence type="ECO:0000313" key="3">
    <source>
        <dbReference type="Proteomes" id="UP001299608"/>
    </source>
</evidence>
<proteinExistence type="predicted"/>
<dbReference type="GeneID" id="97205452"/>
<dbReference type="InterPro" id="IPR031629">
    <property type="entry name" value="DpaA_N"/>
</dbReference>
<dbReference type="SUPFAM" id="SSF51735">
    <property type="entry name" value="NAD(P)-binding Rossmann-fold domains"/>
    <property type="match status" value="1"/>
</dbReference>
<dbReference type="AlphaFoldDB" id="A0AAX1SGT4"/>